<accession>A0A7K0BWA3</accession>
<dbReference type="Gene3D" id="3.10.450.50">
    <property type="match status" value="1"/>
</dbReference>
<dbReference type="AlphaFoldDB" id="A0A7K0BWA3"/>
<dbReference type="PANTHER" id="PTHR30173">
    <property type="entry name" value="SIGMA 19 FACTOR"/>
    <property type="match status" value="1"/>
</dbReference>
<keyword evidence="9" id="KW-1185">Reference proteome</keyword>
<name>A0A7K0BWA3_9ACTN</name>
<protein>
    <submittedName>
        <fullName evidence="8">ECF RNA polymerase sigma factor SigJ</fullName>
    </submittedName>
</protein>
<comment type="similarity">
    <text evidence="1">Belongs to the sigma-70 factor family. ECF subfamily.</text>
</comment>
<gene>
    <name evidence="8" type="primary">sigJ_5</name>
    <name evidence="8" type="ORF">ACRB68_35390</name>
</gene>
<dbReference type="GO" id="GO:0006352">
    <property type="term" value="P:DNA-templated transcription initiation"/>
    <property type="evidence" value="ECO:0007669"/>
    <property type="project" value="InterPro"/>
</dbReference>
<evidence type="ECO:0000313" key="8">
    <source>
        <dbReference type="EMBL" id="MQY05463.1"/>
    </source>
</evidence>
<evidence type="ECO:0000256" key="1">
    <source>
        <dbReference type="ARBA" id="ARBA00010641"/>
    </source>
</evidence>
<keyword evidence="5" id="KW-0804">Transcription</keyword>
<dbReference type="PANTHER" id="PTHR30173:SF43">
    <property type="entry name" value="ECF RNA POLYMERASE SIGMA FACTOR SIGI-RELATED"/>
    <property type="match status" value="1"/>
</dbReference>
<dbReference type="InterPro" id="IPR013249">
    <property type="entry name" value="RNA_pol_sigma70_r4_t2"/>
</dbReference>
<dbReference type="SUPFAM" id="SSF54427">
    <property type="entry name" value="NTF2-like"/>
    <property type="match status" value="1"/>
</dbReference>
<evidence type="ECO:0000256" key="2">
    <source>
        <dbReference type="ARBA" id="ARBA00011344"/>
    </source>
</evidence>
<evidence type="ECO:0000256" key="3">
    <source>
        <dbReference type="ARBA" id="ARBA00023015"/>
    </source>
</evidence>
<organism evidence="8 9">
    <name type="scientific">Actinomadura macrotermitis</name>
    <dbReference type="NCBI Taxonomy" id="2585200"/>
    <lineage>
        <taxon>Bacteria</taxon>
        <taxon>Bacillati</taxon>
        <taxon>Actinomycetota</taxon>
        <taxon>Actinomycetes</taxon>
        <taxon>Streptosporangiales</taxon>
        <taxon>Thermomonosporaceae</taxon>
        <taxon>Actinomadura</taxon>
    </lineage>
</organism>
<dbReference type="SUPFAM" id="SSF88946">
    <property type="entry name" value="Sigma2 domain of RNA polymerase sigma factors"/>
    <property type="match status" value="1"/>
</dbReference>
<feature type="domain" description="RNA polymerase sigma-70 region 2" evidence="6">
    <location>
        <begin position="10"/>
        <end position="73"/>
    </location>
</feature>
<dbReference type="InterPro" id="IPR013324">
    <property type="entry name" value="RNA_pol_sigma_r3/r4-like"/>
</dbReference>
<dbReference type="Gene3D" id="1.10.10.10">
    <property type="entry name" value="Winged helix-like DNA-binding domain superfamily/Winged helix DNA-binding domain"/>
    <property type="match status" value="1"/>
</dbReference>
<dbReference type="Pfam" id="PF08281">
    <property type="entry name" value="Sigma70_r4_2"/>
    <property type="match status" value="1"/>
</dbReference>
<comment type="caution">
    <text evidence="8">The sequence shown here is derived from an EMBL/GenBank/DDBJ whole genome shotgun (WGS) entry which is preliminary data.</text>
</comment>
<evidence type="ECO:0000259" key="6">
    <source>
        <dbReference type="Pfam" id="PF04542"/>
    </source>
</evidence>
<dbReference type="InterPro" id="IPR013325">
    <property type="entry name" value="RNA_pol_sigma_r2"/>
</dbReference>
<dbReference type="EMBL" id="WEGH01000002">
    <property type="protein sequence ID" value="MQY05463.1"/>
    <property type="molecule type" value="Genomic_DNA"/>
</dbReference>
<dbReference type="Pfam" id="PF04542">
    <property type="entry name" value="Sigma70_r2"/>
    <property type="match status" value="1"/>
</dbReference>
<dbReference type="Proteomes" id="UP000487268">
    <property type="component" value="Unassembled WGS sequence"/>
</dbReference>
<dbReference type="InterPro" id="IPR014284">
    <property type="entry name" value="RNA_pol_sigma-70_dom"/>
</dbReference>
<dbReference type="NCBIfam" id="TIGR02937">
    <property type="entry name" value="sigma70-ECF"/>
    <property type="match status" value="1"/>
</dbReference>
<dbReference type="Gene3D" id="1.10.1740.10">
    <property type="match status" value="1"/>
</dbReference>
<feature type="domain" description="RNA polymerase sigma factor 70 region 4 type 2" evidence="7">
    <location>
        <begin position="109"/>
        <end position="159"/>
    </location>
</feature>
<dbReference type="GO" id="GO:0016987">
    <property type="term" value="F:sigma factor activity"/>
    <property type="evidence" value="ECO:0007669"/>
    <property type="project" value="UniProtKB-KW"/>
</dbReference>
<dbReference type="SUPFAM" id="SSF88659">
    <property type="entry name" value="Sigma3 and sigma4 domains of RNA polymerase sigma factors"/>
    <property type="match status" value="1"/>
</dbReference>
<sequence>MTEEELAAVFEAERPRLERVAYATLGSVVEAEDCVQEAWFRLRGLEDPGAIRNMRGWLTRTVGRLALDALGSARVRRERYVGTWLPEPLVEDAVPDPAERVTLDESVSMALLLVLESLSPAERTAFLLHDVFGMPFPEVADVVGRSPAAVRQLASRARRNVAEGRPRFPPTPAEQHELVAAFAGACQEGDLAGLLALLDPEVVCRADGGGKVNALPRAQRGADRVARLLLAFTGRPLEVLRVVLVNGAPGLVIDAPSGTLTVVSFTVDGGRITALDIVRNPDKLTSLLG</sequence>
<evidence type="ECO:0000313" key="9">
    <source>
        <dbReference type="Proteomes" id="UP000487268"/>
    </source>
</evidence>
<dbReference type="InterPro" id="IPR032710">
    <property type="entry name" value="NTF2-like_dom_sf"/>
</dbReference>
<evidence type="ECO:0000256" key="4">
    <source>
        <dbReference type="ARBA" id="ARBA00023082"/>
    </source>
</evidence>
<dbReference type="RefSeq" id="WP_328594345.1">
    <property type="nucleotide sequence ID" value="NZ_WEGH01000002.1"/>
</dbReference>
<dbReference type="InterPro" id="IPR007627">
    <property type="entry name" value="RNA_pol_sigma70_r2"/>
</dbReference>
<keyword evidence="4" id="KW-0731">Sigma factor</keyword>
<keyword evidence="3" id="KW-0805">Transcription regulation</keyword>
<dbReference type="GO" id="GO:0003677">
    <property type="term" value="F:DNA binding"/>
    <property type="evidence" value="ECO:0007669"/>
    <property type="project" value="InterPro"/>
</dbReference>
<dbReference type="NCBIfam" id="NF007214">
    <property type="entry name" value="PRK09636.1"/>
    <property type="match status" value="1"/>
</dbReference>
<evidence type="ECO:0000259" key="7">
    <source>
        <dbReference type="Pfam" id="PF08281"/>
    </source>
</evidence>
<evidence type="ECO:0000256" key="5">
    <source>
        <dbReference type="ARBA" id="ARBA00023163"/>
    </source>
</evidence>
<reference evidence="8 9" key="1">
    <citation type="submission" date="2019-10" db="EMBL/GenBank/DDBJ databases">
        <title>Actinomadura rubteroloni sp. nov. and Actinomadura macrotermitis sp. nov., isolated from the gut of fungus growing-termite Macrotermes natalensis.</title>
        <authorList>
            <person name="Benndorf R."/>
            <person name="Martin K."/>
            <person name="Kuefner M."/>
            <person name="De Beer W."/>
            <person name="Kaster A.-K."/>
            <person name="Vollmers J."/>
            <person name="Poulsen M."/>
            <person name="Beemelmanns C."/>
        </authorList>
    </citation>
    <scope>NUCLEOTIDE SEQUENCE [LARGE SCALE GENOMIC DNA]</scope>
    <source>
        <strain evidence="8 9">RB68</strain>
    </source>
</reference>
<comment type="subunit">
    <text evidence="2">Interacts transiently with the RNA polymerase catalytic core formed by RpoA, RpoB, RpoC and RpoZ (2 alpha, 1 beta, 1 beta' and 1 omega subunit) to form the RNA polymerase holoenzyme that can initiate transcription.</text>
</comment>
<dbReference type="InterPro" id="IPR036388">
    <property type="entry name" value="WH-like_DNA-bd_sf"/>
</dbReference>
<dbReference type="InterPro" id="IPR052704">
    <property type="entry name" value="ECF_Sigma-70_Domain"/>
</dbReference>
<proteinExistence type="inferred from homology"/>